<proteinExistence type="predicted"/>
<keyword evidence="1" id="KW-0812">Transmembrane</keyword>
<feature type="transmembrane region" description="Helical" evidence="1">
    <location>
        <begin position="72"/>
        <end position="96"/>
    </location>
</feature>
<gene>
    <name evidence="2" type="ORF">GCK32_003037</name>
</gene>
<dbReference type="EMBL" id="WIXE01016159">
    <property type="protein sequence ID" value="KAK5972885.1"/>
    <property type="molecule type" value="Genomic_DNA"/>
</dbReference>
<keyword evidence="1" id="KW-1133">Transmembrane helix</keyword>
<feature type="transmembrane region" description="Helical" evidence="1">
    <location>
        <begin position="200"/>
        <end position="229"/>
    </location>
</feature>
<dbReference type="SUPFAM" id="SSF81321">
    <property type="entry name" value="Family A G protein-coupled receptor-like"/>
    <property type="match status" value="1"/>
</dbReference>
<protein>
    <recommendedName>
        <fullName evidence="4">G protein-coupled receptor</fullName>
    </recommendedName>
</protein>
<keyword evidence="3" id="KW-1185">Reference proteome</keyword>
<comment type="caution">
    <text evidence="2">The sequence shown here is derived from an EMBL/GenBank/DDBJ whole genome shotgun (WGS) entry which is preliminary data.</text>
</comment>
<feature type="transmembrane region" description="Helical" evidence="1">
    <location>
        <begin position="275"/>
        <end position="297"/>
    </location>
</feature>
<name>A0AAN8F3W8_TRICO</name>
<feature type="transmembrane region" description="Helical" evidence="1">
    <location>
        <begin position="241"/>
        <end position="263"/>
    </location>
</feature>
<sequence length="330" mass="37489">MQIVYVNIPWILDEKEYNCSGRSSNEWRQRGTTRELLATFFLILGTSLAAAYVLSMMAMVRGKFMHIPCYRLMFFNGILDLIVLLCGSLIVAYLLFTGSVFCTDIVLNLVAGHMAWSFYMGSTFICIALGFNRCVEMIPSMERLQYLFKGKMVYMWMMLCVVIMLVRPFFCRPALYNSTAGTYLPIPIISDDLKWESSHYATWILTITNMSFMIMLVLPYVALCYYVFTLTSAARASIDKFQMVLLLQAILICSTNATAAIMYNVMKFAVLPNAVVIGSHIIWQISHGIHGVVFIIVNRSIRKHVKGFLGCKSKSHVTFISSFPSRSVMH</sequence>
<dbReference type="Pfam" id="PF10321">
    <property type="entry name" value="7TM_GPCR_Srt"/>
    <property type="match status" value="1"/>
</dbReference>
<evidence type="ECO:0008006" key="4">
    <source>
        <dbReference type="Google" id="ProtNLM"/>
    </source>
</evidence>
<dbReference type="AlphaFoldDB" id="A0AAN8F3W8"/>
<dbReference type="InterPro" id="IPR019425">
    <property type="entry name" value="7TM_GPCR_serpentine_rcpt_Srt"/>
</dbReference>
<dbReference type="Gene3D" id="1.20.1070.10">
    <property type="entry name" value="Rhodopsin 7-helix transmembrane proteins"/>
    <property type="match status" value="1"/>
</dbReference>
<dbReference type="Proteomes" id="UP001331761">
    <property type="component" value="Unassembled WGS sequence"/>
</dbReference>
<organism evidence="2 3">
    <name type="scientific">Trichostrongylus colubriformis</name>
    <name type="common">Black scour worm</name>
    <dbReference type="NCBI Taxonomy" id="6319"/>
    <lineage>
        <taxon>Eukaryota</taxon>
        <taxon>Metazoa</taxon>
        <taxon>Ecdysozoa</taxon>
        <taxon>Nematoda</taxon>
        <taxon>Chromadorea</taxon>
        <taxon>Rhabditida</taxon>
        <taxon>Rhabditina</taxon>
        <taxon>Rhabditomorpha</taxon>
        <taxon>Strongyloidea</taxon>
        <taxon>Trichostrongylidae</taxon>
        <taxon>Trichostrongylus</taxon>
    </lineage>
</organism>
<accession>A0AAN8F3W8</accession>
<evidence type="ECO:0000313" key="2">
    <source>
        <dbReference type="EMBL" id="KAK5972885.1"/>
    </source>
</evidence>
<keyword evidence="1" id="KW-0472">Membrane</keyword>
<dbReference type="PANTHER" id="PTHR23021">
    <property type="entry name" value="SERPENTINE RECEPTOR, CLASS T"/>
    <property type="match status" value="1"/>
</dbReference>
<evidence type="ECO:0000313" key="3">
    <source>
        <dbReference type="Proteomes" id="UP001331761"/>
    </source>
</evidence>
<reference evidence="2 3" key="1">
    <citation type="submission" date="2019-10" db="EMBL/GenBank/DDBJ databases">
        <title>Assembly and Annotation for the nematode Trichostrongylus colubriformis.</title>
        <authorList>
            <person name="Martin J."/>
        </authorList>
    </citation>
    <scope>NUCLEOTIDE SEQUENCE [LARGE SCALE GENOMIC DNA]</scope>
    <source>
        <strain evidence="2">G859</strain>
        <tissue evidence="2">Whole worm</tissue>
    </source>
</reference>
<feature type="transmembrane region" description="Helical" evidence="1">
    <location>
        <begin position="153"/>
        <end position="170"/>
    </location>
</feature>
<dbReference type="PANTHER" id="PTHR23021:SF11">
    <property type="entry name" value="SERPENTINE RECEPTOR, CLASS T"/>
    <property type="match status" value="1"/>
</dbReference>
<feature type="transmembrane region" description="Helical" evidence="1">
    <location>
        <begin position="116"/>
        <end position="132"/>
    </location>
</feature>
<feature type="transmembrane region" description="Helical" evidence="1">
    <location>
        <begin position="36"/>
        <end position="60"/>
    </location>
</feature>
<evidence type="ECO:0000256" key="1">
    <source>
        <dbReference type="SAM" id="Phobius"/>
    </source>
</evidence>